<dbReference type="AlphaFoldDB" id="A0A4U0WVE9"/>
<dbReference type="PANTHER" id="PTHR38790">
    <property type="entry name" value="2EXR DOMAIN-CONTAINING PROTEIN-RELATED"/>
    <property type="match status" value="1"/>
</dbReference>
<proteinExistence type="predicted"/>
<accession>A0A4U0WVE9</accession>
<sequence length="297" mass="33065">MVHPRARNQHQRSTFPFFELPPELRLNIYEFLLGGNTIHVGFPYGGMINHYEHQNPDAKRLRIGVCQASVSDLKSAALHRQVLEGSKDEKLSTEVANASEDKTFILRHKKCHPSSANIRYNNQNLNLLLACKTINHEAAATPFTSNTFTFSTPAVLEKFLRKLGSKQGKALSNVMLYSTNRRRTWTKDVPAPTVEPLPRACRLTVFIELCVADLEDLQDAAGLRRLVGGLVAITSSNPRSIDVCVVNGVRRNTKLAIPPRPIREELASARLDSITEEIQRMLLPSGTVAEAEVHGDP</sequence>
<dbReference type="InterPro" id="IPR056632">
    <property type="entry name" value="DUF7730"/>
</dbReference>
<reference evidence="2 3" key="1">
    <citation type="submission" date="2017-03" db="EMBL/GenBank/DDBJ databases">
        <title>Genomes of endolithic fungi from Antarctica.</title>
        <authorList>
            <person name="Coleine C."/>
            <person name="Masonjones S."/>
            <person name="Stajich J.E."/>
        </authorList>
    </citation>
    <scope>NUCLEOTIDE SEQUENCE [LARGE SCALE GENOMIC DNA]</scope>
    <source>
        <strain evidence="2 3">CCFEE 5184</strain>
    </source>
</reference>
<evidence type="ECO:0000313" key="2">
    <source>
        <dbReference type="EMBL" id="TKA66543.1"/>
    </source>
</evidence>
<comment type="caution">
    <text evidence="2">The sequence shown here is derived from an EMBL/GenBank/DDBJ whole genome shotgun (WGS) entry which is preliminary data.</text>
</comment>
<dbReference type="Proteomes" id="UP000309340">
    <property type="component" value="Unassembled WGS sequence"/>
</dbReference>
<protein>
    <recommendedName>
        <fullName evidence="1">DUF7730 domain-containing protein</fullName>
    </recommendedName>
</protein>
<evidence type="ECO:0000313" key="3">
    <source>
        <dbReference type="Proteomes" id="UP000309340"/>
    </source>
</evidence>
<organism evidence="2 3">
    <name type="scientific">Friedmanniomyces simplex</name>
    <dbReference type="NCBI Taxonomy" id="329884"/>
    <lineage>
        <taxon>Eukaryota</taxon>
        <taxon>Fungi</taxon>
        <taxon>Dikarya</taxon>
        <taxon>Ascomycota</taxon>
        <taxon>Pezizomycotina</taxon>
        <taxon>Dothideomycetes</taxon>
        <taxon>Dothideomycetidae</taxon>
        <taxon>Mycosphaerellales</taxon>
        <taxon>Teratosphaeriaceae</taxon>
        <taxon>Friedmanniomyces</taxon>
    </lineage>
</organism>
<evidence type="ECO:0000259" key="1">
    <source>
        <dbReference type="Pfam" id="PF24864"/>
    </source>
</evidence>
<keyword evidence="3" id="KW-1185">Reference proteome</keyword>
<name>A0A4U0WVE9_9PEZI</name>
<feature type="domain" description="DUF7730" evidence="1">
    <location>
        <begin position="11"/>
        <end position="182"/>
    </location>
</feature>
<dbReference type="Pfam" id="PF24864">
    <property type="entry name" value="DUF7730"/>
    <property type="match status" value="1"/>
</dbReference>
<dbReference type="OrthoDB" id="5413827at2759"/>
<dbReference type="EMBL" id="NAJQ01000637">
    <property type="protein sequence ID" value="TKA66543.1"/>
    <property type="molecule type" value="Genomic_DNA"/>
</dbReference>
<gene>
    <name evidence="2" type="ORF">B0A55_08496</name>
</gene>